<proteinExistence type="predicted"/>
<sequence length="72" mass="8292">MALNLVLLAWVAAIAEQIYLSDQSLMTVSVKWMMKSYYRIQTGTRLLTTLQFGCENLRVSKPAIYYLILCEI</sequence>
<comment type="caution">
    <text evidence="1">The sequence shown here is derived from an EMBL/GenBank/DDBJ whole genome shotgun (WGS) entry which is preliminary data.</text>
</comment>
<dbReference type="Proteomes" id="UP000218238">
    <property type="component" value="Unassembled WGS sequence"/>
</dbReference>
<protein>
    <submittedName>
        <fullName evidence="1">Uncharacterized protein</fullName>
    </submittedName>
</protein>
<evidence type="ECO:0000313" key="1">
    <source>
        <dbReference type="EMBL" id="PAX52888.1"/>
    </source>
</evidence>
<keyword evidence="2" id="KW-1185">Reference proteome</keyword>
<organism evidence="1 2">
    <name type="scientific">Brunnivagina elsteri CCALA 953</name>
    <dbReference type="NCBI Taxonomy" id="987040"/>
    <lineage>
        <taxon>Bacteria</taxon>
        <taxon>Bacillati</taxon>
        <taxon>Cyanobacteriota</taxon>
        <taxon>Cyanophyceae</taxon>
        <taxon>Nostocales</taxon>
        <taxon>Calotrichaceae</taxon>
        <taxon>Brunnivagina</taxon>
    </lineage>
</organism>
<gene>
    <name evidence="1" type="ORF">CK510_16875</name>
</gene>
<reference evidence="1 2" key="1">
    <citation type="submission" date="2017-08" db="EMBL/GenBank/DDBJ databases">
        <title>Draft genome sequence of filamentous cyanobacterium Calothrix elsteri CCALA 953.</title>
        <authorList>
            <person name="Gagunashvili A.N."/>
            <person name="Elster J."/>
            <person name="Andresson O.S."/>
        </authorList>
    </citation>
    <scope>NUCLEOTIDE SEQUENCE [LARGE SCALE GENOMIC DNA]</scope>
    <source>
        <strain evidence="1 2">CCALA 953</strain>
    </source>
</reference>
<dbReference type="AlphaFoldDB" id="A0A2A2TGY3"/>
<dbReference type="EMBL" id="NTFS01000190">
    <property type="protein sequence ID" value="PAX52888.1"/>
    <property type="molecule type" value="Genomic_DNA"/>
</dbReference>
<evidence type="ECO:0000313" key="2">
    <source>
        <dbReference type="Proteomes" id="UP000218238"/>
    </source>
</evidence>
<accession>A0A2A2TGY3</accession>
<name>A0A2A2TGY3_9CYAN</name>